<dbReference type="Pfam" id="PF00095">
    <property type="entry name" value="WAP"/>
    <property type="match status" value="1"/>
</dbReference>
<feature type="signal peptide" evidence="1">
    <location>
        <begin position="1"/>
        <end position="18"/>
    </location>
</feature>
<dbReference type="InterPro" id="IPR036645">
    <property type="entry name" value="Elafin-like_sf"/>
</dbReference>
<evidence type="ECO:0000313" key="3">
    <source>
        <dbReference type="EMBL" id="TFK39618.1"/>
    </source>
</evidence>
<dbReference type="EMBL" id="ML213599">
    <property type="protein sequence ID" value="TFK39618.1"/>
    <property type="molecule type" value="Genomic_DNA"/>
</dbReference>
<feature type="domain" description="WAP" evidence="2">
    <location>
        <begin position="27"/>
        <end position="51"/>
    </location>
</feature>
<evidence type="ECO:0000256" key="1">
    <source>
        <dbReference type="SAM" id="SignalP"/>
    </source>
</evidence>
<dbReference type="GO" id="GO:0005576">
    <property type="term" value="C:extracellular region"/>
    <property type="evidence" value="ECO:0007669"/>
    <property type="project" value="InterPro"/>
</dbReference>
<organism evidence="3 4">
    <name type="scientific">Crucibulum laeve</name>
    <dbReference type="NCBI Taxonomy" id="68775"/>
    <lineage>
        <taxon>Eukaryota</taxon>
        <taxon>Fungi</taxon>
        <taxon>Dikarya</taxon>
        <taxon>Basidiomycota</taxon>
        <taxon>Agaricomycotina</taxon>
        <taxon>Agaricomycetes</taxon>
        <taxon>Agaricomycetidae</taxon>
        <taxon>Agaricales</taxon>
        <taxon>Agaricineae</taxon>
        <taxon>Nidulariaceae</taxon>
        <taxon>Crucibulum</taxon>
    </lineage>
</organism>
<keyword evidence="1" id="KW-0732">Signal</keyword>
<proteinExistence type="predicted"/>
<dbReference type="Proteomes" id="UP000308652">
    <property type="component" value="Unassembled WGS sequence"/>
</dbReference>
<keyword evidence="4" id="KW-1185">Reference proteome</keyword>
<evidence type="ECO:0000259" key="2">
    <source>
        <dbReference type="Pfam" id="PF00095"/>
    </source>
</evidence>
<accession>A0A5C3M6Z1</accession>
<evidence type="ECO:0000313" key="4">
    <source>
        <dbReference type="Proteomes" id="UP000308652"/>
    </source>
</evidence>
<feature type="chain" id="PRO_5022895843" description="WAP domain-containing protein" evidence="1">
    <location>
        <begin position="19"/>
        <end position="60"/>
    </location>
</feature>
<gene>
    <name evidence="3" type="ORF">BDQ12DRAFT_682093</name>
</gene>
<dbReference type="GO" id="GO:0030414">
    <property type="term" value="F:peptidase inhibitor activity"/>
    <property type="evidence" value="ECO:0007669"/>
    <property type="project" value="InterPro"/>
</dbReference>
<dbReference type="InterPro" id="IPR008197">
    <property type="entry name" value="WAP_dom"/>
</dbReference>
<protein>
    <recommendedName>
        <fullName evidence="2">WAP domain-containing protein</fullName>
    </recommendedName>
</protein>
<name>A0A5C3M6Z1_9AGAR</name>
<dbReference type="AlphaFoldDB" id="A0A5C3M6Z1"/>
<sequence length="60" mass="5952">MFKPFAAVFFLLVAQAMANPTPGGGVGTQCGGDANCNSGLKCCKSVPFPKCASLPAGAVC</sequence>
<dbReference type="SUPFAM" id="SSF57256">
    <property type="entry name" value="Elafin-like"/>
    <property type="match status" value="1"/>
</dbReference>
<reference evidence="3 4" key="1">
    <citation type="journal article" date="2019" name="Nat. Ecol. Evol.">
        <title>Megaphylogeny resolves global patterns of mushroom evolution.</title>
        <authorList>
            <person name="Varga T."/>
            <person name="Krizsan K."/>
            <person name="Foldi C."/>
            <person name="Dima B."/>
            <person name="Sanchez-Garcia M."/>
            <person name="Sanchez-Ramirez S."/>
            <person name="Szollosi G.J."/>
            <person name="Szarkandi J.G."/>
            <person name="Papp V."/>
            <person name="Albert L."/>
            <person name="Andreopoulos W."/>
            <person name="Angelini C."/>
            <person name="Antonin V."/>
            <person name="Barry K.W."/>
            <person name="Bougher N.L."/>
            <person name="Buchanan P."/>
            <person name="Buyck B."/>
            <person name="Bense V."/>
            <person name="Catcheside P."/>
            <person name="Chovatia M."/>
            <person name="Cooper J."/>
            <person name="Damon W."/>
            <person name="Desjardin D."/>
            <person name="Finy P."/>
            <person name="Geml J."/>
            <person name="Haridas S."/>
            <person name="Hughes K."/>
            <person name="Justo A."/>
            <person name="Karasinski D."/>
            <person name="Kautmanova I."/>
            <person name="Kiss B."/>
            <person name="Kocsube S."/>
            <person name="Kotiranta H."/>
            <person name="LaButti K.M."/>
            <person name="Lechner B.E."/>
            <person name="Liimatainen K."/>
            <person name="Lipzen A."/>
            <person name="Lukacs Z."/>
            <person name="Mihaltcheva S."/>
            <person name="Morgado L.N."/>
            <person name="Niskanen T."/>
            <person name="Noordeloos M.E."/>
            <person name="Ohm R.A."/>
            <person name="Ortiz-Santana B."/>
            <person name="Ovrebo C."/>
            <person name="Racz N."/>
            <person name="Riley R."/>
            <person name="Savchenko A."/>
            <person name="Shiryaev A."/>
            <person name="Soop K."/>
            <person name="Spirin V."/>
            <person name="Szebenyi C."/>
            <person name="Tomsovsky M."/>
            <person name="Tulloss R.E."/>
            <person name="Uehling J."/>
            <person name="Grigoriev I.V."/>
            <person name="Vagvolgyi C."/>
            <person name="Papp T."/>
            <person name="Martin F.M."/>
            <person name="Miettinen O."/>
            <person name="Hibbett D.S."/>
            <person name="Nagy L.G."/>
        </authorList>
    </citation>
    <scope>NUCLEOTIDE SEQUENCE [LARGE SCALE GENOMIC DNA]</scope>
    <source>
        <strain evidence="3 4">CBS 166.37</strain>
    </source>
</reference>